<dbReference type="Proteomes" id="UP000199515">
    <property type="component" value="Unassembled WGS sequence"/>
</dbReference>
<name>A0A1H3EZ82_9PSEU</name>
<protein>
    <submittedName>
        <fullName evidence="3">NADP-dependent 3-hydroxy acid dehydrogenase YdfG</fullName>
    </submittedName>
</protein>
<reference evidence="3 4" key="1">
    <citation type="submission" date="2016-10" db="EMBL/GenBank/DDBJ databases">
        <authorList>
            <person name="de Groot N.N."/>
        </authorList>
    </citation>
    <scope>NUCLEOTIDE SEQUENCE [LARGE SCALE GENOMIC DNA]</scope>
    <source>
        <strain evidence="3 4">CPCC 202699</strain>
    </source>
</reference>
<evidence type="ECO:0000256" key="2">
    <source>
        <dbReference type="ARBA" id="ARBA00023002"/>
    </source>
</evidence>
<dbReference type="Gene3D" id="3.40.50.720">
    <property type="entry name" value="NAD(P)-binding Rossmann-like Domain"/>
    <property type="match status" value="1"/>
</dbReference>
<dbReference type="PRINTS" id="PR00081">
    <property type="entry name" value="GDHRDH"/>
</dbReference>
<dbReference type="InterPro" id="IPR002347">
    <property type="entry name" value="SDR_fam"/>
</dbReference>
<evidence type="ECO:0000313" key="3">
    <source>
        <dbReference type="EMBL" id="SDX83867.1"/>
    </source>
</evidence>
<dbReference type="AlphaFoldDB" id="A0A1H3EZ82"/>
<evidence type="ECO:0000313" key="4">
    <source>
        <dbReference type="Proteomes" id="UP000199515"/>
    </source>
</evidence>
<sequence>MQNLAGKTIVVTGASAGIGAAAARQLHAAGANVVPVGRSADKTAAIAKELGVEGLTVDYTNLADVRRLAGELLERCPRIDVLANNAGGLWTQRNITVDGYEQTFQVNCLAPYLLTRLLTDRLRESGGRVVITTSDNHKTGKVNLDDLDSEQGYKSQKAYANSKLAAAILNREYARRYPELGVADFHPGVVASEFSRDMKLMHAFANSPLGKPMRHFLTSPEQGAETLVYLSGTTEPLHGGYYVKSKPAKPAKLASDENLATELWEITSRRVGLVA</sequence>
<dbReference type="Pfam" id="PF00106">
    <property type="entry name" value="adh_short"/>
    <property type="match status" value="1"/>
</dbReference>
<dbReference type="PROSITE" id="PS00061">
    <property type="entry name" value="ADH_SHORT"/>
    <property type="match status" value="1"/>
</dbReference>
<comment type="similarity">
    <text evidence="1">Belongs to the short-chain dehydrogenases/reductases (SDR) family.</text>
</comment>
<organism evidence="3 4">
    <name type="scientific">Amycolatopsis xylanica</name>
    <dbReference type="NCBI Taxonomy" id="589385"/>
    <lineage>
        <taxon>Bacteria</taxon>
        <taxon>Bacillati</taxon>
        <taxon>Actinomycetota</taxon>
        <taxon>Actinomycetes</taxon>
        <taxon>Pseudonocardiales</taxon>
        <taxon>Pseudonocardiaceae</taxon>
        <taxon>Amycolatopsis</taxon>
    </lineage>
</organism>
<gene>
    <name evidence="3" type="ORF">SAMN05421504_1031034</name>
</gene>
<dbReference type="RefSeq" id="WP_091290285.1">
    <property type="nucleotide sequence ID" value="NZ_FNON01000003.1"/>
</dbReference>
<dbReference type="PANTHER" id="PTHR43157">
    <property type="entry name" value="PHOSPHATIDYLINOSITOL-GLYCAN BIOSYNTHESIS CLASS F PROTEIN-RELATED"/>
    <property type="match status" value="1"/>
</dbReference>
<dbReference type="GO" id="GO:0016491">
    <property type="term" value="F:oxidoreductase activity"/>
    <property type="evidence" value="ECO:0007669"/>
    <property type="project" value="UniProtKB-KW"/>
</dbReference>
<proteinExistence type="inferred from homology"/>
<dbReference type="PANTHER" id="PTHR43157:SF31">
    <property type="entry name" value="PHOSPHATIDYLINOSITOL-GLYCAN BIOSYNTHESIS CLASS F PROTEIN"/>
    <property type="match status" value="1"/>
</dbReference>
<dbReference type="SUPFAM" id="SSF51735">
    <property type="entry name" value="NAD(P)-binding Rossmann-fold domains"/>
    <property type="match status" value="1"/>
</dbReference>
<dbReference type="InterPro" id="IPR036291">
    <property type="entry name" value="NAD(P)-bd_dom_sf"/>
</dbReference>
<dbReference type="InterPro" id="IPR020904">
    <property type="entry name" value="Sc_DH/Rdtase_CS"/>
</dbReference>
<dbReference type="OrthoDB" id="3237043at2"/>
<keyword evidence="4" id="KW-1185">Reference proteome</keyword>
<accession>A0A1H3EZ82</accession>
<keyword evidence="2" id="KW-0560">Oxidoreductase</keyword>
<dbReference type="STRING" id="589385.SAMN05421504_1031034"/>
<evidence type="ECO:0000256" key="1">
    <source>
        <dbReference type="ARBA" id="ARBA00006484"/>
    </source>
</evidence>
<dbReference type="EMBL" id="FNON01000003">
    <property type="protein sequence ID" value="SDX83867.1"/>
    <property type="molecule type" value="Genomic_DNA"/>
</dbReference>